<name>A0A6A7AJH4_9PLEO</name>
<dbReference type="AlphaFoldDB" id="A0A6A7AJH4"/>
<gene>
    <name evidence="1" type="ORF">CC86DRAFT_376622</name>
</gene>
<dbReference type="Proteomes" id="UP000799424">
    <property type="component" value="Unassembled WGS sequence"/>
</dbReference>
<evidence type="ECO:0000313" key="2">
    <source>
        <dbReference type="Proteomes" id="UP000799424"/>
    </source>
</evidence>
<sequence>MGMCKLEVECKSLNVSSPDHHNPIFFDLYRRWYNIVCTGVIGLSAVTYSAVLPRVPANDVAAITSSLTQVLAPPEFPVKISIASWIASRGHEVGSFKNSTGGISIIEINAKSCLFVKAV</sequence>
<proteinExistence type="predicted"/>
<dbReference type="EMBL" id="MU006216">
    <property type="protein sequence ID" value="KAF2833452.1"/>
    <property type="molecule type" value="Genomic_DNA"/>
</dbReference>
<keyword evidence="2" id="KW-1185">Reference proteome</keyword>
<accession>A0A6A7AJH4</accession>
<protein>
    <submittedName>
        <fullName evidence="1">Uncharacterized protein</fullName>
    </submittedName>
</protein>
<reference evidence="1" key="1">
    <citation type="journal article" date="2020" name="Stud. Mycol.">
        <title>101 Dothideomycetes genomes: a test case for predicting lifestyles and emergence of pathogens.</title>
        <authorList>
            <person name="Haridas S."/>
            <person name="Albert R."/>
            <person name="Binder M."/>
            <person name="Bloem J."/>
            <person name="Labutti K."/>
            <person name="Salamov A."/>
            <person name="Andreopoulos B."/>
            <person name="Baker S."/>
            <person name="Barry K."/>
            <person name="Bills G."/>
            <person name="Bluhm B."/>
            <person name="Cannon C."/>
            <person name="Castanera R."/>
            <person name="Culley D."/>
            <person name="Daum C."/>
            <person name="Ezra D."/>
            <person name="Gonzalez J."/>
            <person name="Henrissat B."/>
            <person name="Kuo A."/>
            <person name="Liang C."/>
            <person name="Lipzen A."/>
            <person name="Lutzoni F."/>
            <person name="Magnuson J."/>
            <person name="Mondo S."/>
            <person name="Nolan M."/>
            <person name="Ohm R."/>
            <person name="Pangilinan J."/>
            <person name="Park H.-J."/>
            <person name="Ramirez L."/>
            <person name="Alfaro M."/>
            <person name="Sun H."/>
            <person name="Tritt A."/>
            <person name="Yoshinaga Y."/>
            <person name="Zwiers L.-H."/>
            <person name="Turgeon B."/>
            <person name="Goodwin S."/>
            <person name="Spatafora J."/>
            <person name="Crous P."/>
            <person name="Grigoriev I."/>
        </authorList>
    </citation>
    <scope>NUCLEOTIDE SEQUENCE</scope>
    <source>
        <strain evidence="1">CBS 113818</strain>
    </source>
</reference>
<organism evidence="1 2">
    <name type="scientific">Ophiobolus disseminans</name>
    <dbReference type="NCBI Taxonomy" id="1469910"/>
    <lineage>
        <taxon>Eukaryota</taxon>
        <taxon>Fungi</taxon>
        <taxon>Dikarya</taxon>
        <taxon>Ascomycota</taxon>
        <taxon>Pezizomycotina</taxon>
        <taxon>Dothideomycetes</taxon>
        <taxon>Pleosporomycetidae</taxon>
        <taxon>Pleosporales</taxon>
        <taxon>Pleosporineae</taxon>
        <taxon>Phaeosphaeriaceae</taxon>
        <taxon>Ophiobolus</taxon>
    </lineage>
</organism>
<evidence type="ECO:0000313" key="1">
    <source>
        <dbReference type="EMBL" id="KAF2833452.1"/>
    </source>
</evidence>